<feature type="transmembrane region" description="Helical" evidence="5">
    <location>
        <begin position="6"/>
        <end position="26"/>
    </location>
</feature>
<accession>A0ABU3S9E8</accession>
<reference evidence="6 7" key="1">
    <citation type="submission" date="2023-09" db="EMBL/GenBank/DDBJ databases">
        <title>Whole genome shotgun sequencing (WGS) of Bosea sp. ZW T0_25, isolated from stored onions (Allium cepa).</title>
        <authorList>
            <person name="Stoll D.A."/>
            <person name="Huch M."/>
        </authorList>
    </citation>
    <scope>NUCLEOTIDE SEQUENCE [LARGE SCALE GENOMIC DNA]</scope>
    <source>
        <strain evidence="6 7">ZW T0_25</strain>
    </source>
</reference>
<evidence type="ECO:0000313" key="7">
    <source>
        <dbReference type="Proteomes" id="UP001254257"/>
    </source>
</evidence>
<evidence type="ECO:0000256" key="3">
    <source>
        <dbReference type="ARBA" id="ARBA00022989"/>
    </source>
</evidence>
<dbReference type="Gene3D" id="1.20.120.550">
    <property type="entry name" value="Membrane associated eicosanoid/glutathione metabolism-like domain"/>
    <property type="match status" value="1"/>
</dbReference>
<evidence type="ECO:0000313" key="6">
    <source>
        <dbReference type="EMBL" id="MDU0341022.1"/>
    </source>
</evidence>
<protein>
    <submittedName>
        <fullName evidence="6">MAPEG family protein</fullName>
    </submittedName>
</protein>
<evidence type="ECO:0000256" key="2">
    <source>
        <dbReference type="ARBA" id="ARBA00022692"/>
    </source>
</evidence>
<dbReference type="InterPro" id="IPR023352">
    <property type="entry name" value="MAPEG-like_dom_sf"/>
</dbReference>
<gene>
    <name evidence="6" type="ORF">RKE40_14060</name>
</gene>
<dbReference type="Proteomes" id="UP001254257">
    <property type="component" value="Unassembled WGS sequence"/>
</dbReference>
<keyword evidence="4 5" id="KW-0472">Membrane</keyword>
<dbReference type="Pfam" id="PF01124">
    <property type="entry name" value="MAPEG"/>
    <property type="match status" value="1"/>
</dbReference>
<name>A0ABU3S9E8_9HYPH</name>
<evidence type="ECO:0000256" key="4">
    <source>
        <dbReference type="ARBA" id="ARBA00023136"/>
    </source>
</evidence>
<dbReference type="EMBL" id="JAWDID010000019">
    <property type="protein sequence ID" value="MDU0341022.1"/>
    <property type="molecule type" value="Genomic_DNA"/>
</dbReference>
<sequence length="135" mass="14184">MTLTPELYSLTLVAAATILMWLPYTLARILTRGLMPTLANPVPSFPPDPAWAERARRAHANAIENLAVFAPLVIVAALTGISTPATVFAAKLYLGARLVHYVVYAAGVPIVRTLAFATGVAATLVFVAAILGQSG</sequence>
<evidence type="ECO:0000256" key="5">
    <source>
        <dbReference type="SAM" id="Phobius"/>
    </source>
</evidence>
<organism evidence="6 7">
    <name type="scientific">Bosea rubneri</name>
    <dbReference type="NCBI Taxonomy" id="3075434"/>
    <lineage>
        <taxon>Bacteria</taxon>
        <taxon>Pseudomonadati</taxon>
        <taxon>Pseudomonadota</taxon>
        <taxon>Alphaproteobacteria</taxon>
        <taxon>Hyphomicrobiales</taxon>
        <taxon>Boseaceae</taxon>
        <taxon>Bosea</taxon>
    </lineage>
</organism>
<feature type="transmembrane region" description="Helical" evidence="5">
    <location>
        <begin position="110"/>
        <end position="131"/>
    </location>
</feature>
<keyword evidence="2 5" id="KW-0812">Transmembrane</keyword>
<dbReference type="PANTHER" id="PTHR35371:SF1">
    <property type="entry name" value="BLR7753 PROTEIN"/>
    <property type="match status" value="1"/>
</dbReference>
<dbReference type="RefSeq" id="WP_316018860.1">
    <property type="nucleotide sequence ID" value="NZ_JAWDID010000019.1"/>
</dbReference>
<dbReference type="SUPFAM" id="SSF161084">
    <property type="entry name" value="MAPEG domain-like"/>
    <property type="match status" value="1"/>
</dbReference>
<keyword evidence="7" id="KW-1185">Reference proteome</keyword>
<keyword evidence="3 5" id="KW-1133">Transmembrane helix</keyword>
<dbReference type="InterPro" id="IPR001129">
    <property type="entry name" value="Membr-assoc_MAPEG"/>
</dbReference>
<comment type="subcellular location">
    <subcellularLocation>
        <location evidence="1">Membrane</location>
    </subcellularLocation>
</comment>
<dbReference type="PANTHER" id="PTHR35371">
    <property type="entry name" value="INNER MEMBRANE PROTEIN"/>
    <property type="match status" value="1"/>
</dbReference>
<evidence type="ECO:0000256" key="1">
    <source>
        <dbReference type="ARBA" id="ARBA00004370"/>
    </source>
</evidence>
<proteinExistence type="predicted"/>
<comment type="caution">
    <text evidence="6">The sequence shown here is derived from an EMBL/GenBank/DDBJ whole genome shotgun (WGS) entry which is preliminary data.</text>
</comment>
<feature type="transmembrane region" description="Helical" evidence="5">
    <location>
        <begin position="66"/>
        <end position="90"/>
    </location>
</feature>